<evidence type="ECO:0000256" key="1">
    <source>
        <dbReference type="SAM" id="Coils"/>
    </source>
</evidence>
<evidence type="ECO:0000313" key="3">
    <source>
        <dbReference type="Proteomes" id="UP000688137"/>
    </source>
</evidence>
<dbReference type="EMBL" id="CAJJDM010000149">
    <property type="protein sequence ID" value="CAD8110761.1"/>
    <property type="molecule type" value="Genomic_DNA"/>
</dbReference>
<keyword evidence="1" id="KW-0175">Coiled coil</keyword>
<accession>A0A8S1Q7N7</accession>
<protein>
    <submittedName>
        <fullName evidence="2">Uncharacterized protein</fullName>
    </submittedName>
</protein>
<comment type="caution">
    <text evidence="2">The sequence shown here is derived from an EMBL/GenBank/DDBJ whole genome shotgun (WGS) entry which is preliminary data.</text>
</comment>
<gene>
    <name evidence="2" type="ORF">PPRIM_AZ9-3.1.T1450074</name>
</gene>
<sequence>MHQNSGLTYHNVDSYIETEGFFCFEQFTRLDLKKKNWEESLNSLTDDLIALKSEYVDLENLEIFIALLEFLEKNIQESEVGSPYYQLRQGMNQTSINNYINDMLENIEKSLTCDSDDYRAIDFPGLLKLEDILSFLKESKYIKSYMQKVDYLLQIQQEKKQQQQQIKKKK</sequence>
<proteinExistence type="predicted"/>
<name>A0A8S1Q7N7_PARPR</name>
<dbReference type="Proteomes" id="UP000688137">
    <property type="component" value="Unassembled WGS sequence"/>
</dbReference>
<organism evidence="2 3">
    <name type="scientific">Paramecium primaurelia</name>
    <dbReference type="NCBI Taxonomy" id="5886"/>
    <lineage>
        <taxon>Eukaryota</taxon>
        <taxon>Sar</taxon>
        <taxon>Alveolata</taxon>
        <taxon>Ciliophora</taxon>
        <taxon>Intramacronucleata</taxon>
        <taxon>Oligohymenophorea</taxon>
        <taxon>Peniculida</taxon>
        <taxon>Parameciidae</taxon>
        <taxon>Paramecium</taxon>
    </lineage>
</organism>
<evidence type="ECO:0000313" key="2">
    <source>
        <dbReference type="EMBL" id="CAD8110761.1"/>
    </source>
</evidence>
<feature type="coiled-coil region" evidence="1">
    <location>
        <begin position="34"/>
        <end position="61"/>
    </location>
</feature>
<dbReference type="AlphaFoldDB" id="A0A8S1Q7N7"/>
<reference evidence="2" key="1">
    <citation type="submission" date="2021-01" db="EMBL/GenBank/DDBJ databases">
        <authorList>
            <consortium name="Genoscope - CEA"/>
            <person name="William W."/>
        </authorList>
    </citation>
    <scope>NUCLEOTIDE SEQUENCE</scope>
</reference>
<dbReference type="OMA" id="KYIKSYM"/>
<keyword evidence="3" id="KW-1185">Reference proteome</keyword>